<reference evidence="1 2" key="1">
    <citation type="submission" date="2024-09" db="EMBL/GenBank/DDBJ databases">
        <authorList>
            <person name="Sun Q."/>
            <person name="Mori K."/>
        </authorList>
    </citation>
    <scope>NUCLEOTIDE SEQUENCE [LARGE SCALE GENOMIC DNA]</scope>
    <source>
        <strain evidence="1 2">NCAIM B.02604</strain>
    </source>
</reference>
<dbReference type="EMBL" id="JBHLUB010000029">
    <property type="protein sequence ID" value="MFC0582173.1"/>
    <property type="molecule type" value="Genomic_DNA"/>
</dbReference>
<evidence type="ECO:0000313" key="2">
    <source>
        <dbReference type="Proteomes" id="UP001589862"/>
    </source>
</evidence>
<keyword evidence="2" id="KW-1185">Reference proteome</keyword>
<protein>
    <submittedName>
        <fullName evidence="1">Uncharacterized protein</fullName>
    </submittedName>
</protein>
<dbReference type="RefSeq" id="WP_377459139.1">
    <property type="nucleotide sequence ID" value="NZ_JBHLUB010000029.1"/>
</dbReference>
<comment type="caution">
    <text evidence="1">The sequence shown here is derived from an EMBL/GenBank/DDBJ whole genome shotgun (WGS) entry which is preliminary data.</text>
</comment>
<name>A0ABV6PAQ0_9MICC</name>
<proteinExistence type="predicted"/>
<gene>
    <name evidence="1" type="ORF">ACFFFR_07225</name>
</gene>
<organism evidence="1 2">
    <name type="scientific">Micrococcoides hystricis</name>
    <dbReference type="NCBI Taxonomy" id="1572761"/>
    <lineage>
        <taxon>Bacteria</taxon>
        <taxon>Bacillati</taxon>
        <taxon>Actinomycetota</taxon>
        <taxon>Actinomycetes</taxon>
        <taxon>Micrococcales</taxon>
        <taxon>Micrococcaceae</taxon>
        <taxon>Micrococcoides</taxon>
    </lineage>
</organism>
<dbReference type="Proteomes" id="UP001589862">
    <property type="component" value="Unassembled WGS sequence"/>
</dbReference>
<sequence>MQNSSERQDSVSTSAGGILTVTAAQVDHRNLGAVVNFQTMAGDRVIGFLECITIKAAGGLTFTVAGADYKVEAEQEVEVSLPRQVISLMNISRYVNDLKDAGRHNW</sequence>
<evidence type="ECO:0000313" key="1">
    <source>
        <dbReference type="EMBL" id="MFC0582173.1"/>
    </source>
</evidence>
<accession>A0ABV6PAQ0</accession>